<name>X1FVN2_9ZZZZ</name>
<protein>
    <recommendedName>
        <fullName evidence="3">Glycosyltransferase 2-like domain-containing protein</fullName>
    </recommendedName>
</protein>
<keyword evidence="1" id="KW-0812">Transmembrane</keyword>
<accession>X1FVN2</accession>
<feature type="transmembrane region" description="Helical" evidence="1">
    <location>
        <begin position="86"/>
        <end position="105"/>
    </location>
</feature>
<reference evidence="2" key="1">
    <citation type="journal article" date="2014" name="Front. Microbiol.">
        <title>High frequency of phylogenetically diverse reductive dehalogenase-homologous genes in deep subseafloor sedimentary metagenomes.</title>
        <authorList>
            <person name="Kawai M."/>
            <person name="Futagami T."/>
            <person name="Toyoda A."/>
            <person name="Takaki Y."/>
            <person name="Nishi S."/>
            <person name="Hori S."/>
            <person name="Arai W."/>
            <person name="Tsubouchi T."/>
            <person name="Morono Y."/>
            <person name="Uchiyama I."/>
            <person name="Ito T."/>
            <person name="Fujiyama A."/>
            <person name="Inagaki F."/>
            <person name="Takami H."/>
        </authorList>
    </citation>
    <scope>NUCLEOTIDE SEQUENCE</scope>
    <source>
        <strain evidence="2">Expedition CK06-06</strain>
    </source>
</reference>
<dbReference type="AlphaFoldDB" id="X1FVN2"/>
<sequence length="144" mass="17287">TKKSILAKFKFDEKLKRYSLKEDVDLSYRISKSHPKSLYITPYAKVTHNVSQEGRLPKRVRSEMQEIYTLYFFYKNIDQTLKNKLIHLWNIIGKMMINIFSLFLMPSKCRFFRLKYQIGAYSVCRKHLSEIKNGDLEFFNKQLS</sequence>
<evidence type="ECO:0000313" key="2">
    <source>
        <dbReference type="EMBL" id="GAH36595.1"/>
    </source>
</evidence>
<feature type="non-terminal residue" evidence="2">
    <location>
        <position position="1"/>
    </location>
</feature>
<comment type="caution">
    <text evidence="2">The sequence shown here is derived from an EMBL/GenBank/DDBJ whole genome shotgun (WGS) entry which is preliminary data.</text>
</comment>
<evidence type="ECO:0000256" key="1">
    <source>
        <dbReference type="SAM" id="Phobius"/>
    </source>
</evidence>
<keyword evidence="1" id="KW-0472">Membrane</keyword>
<dbReference type="InterPro" id="IPR029044">
    <property type="entry name" value="Nucleotide-diphossugar_trans"/>
</dbReference>
<evidence type="ECO:0008006" key="3">
    <source>
        <dbReference type="Google" id="ProtNLM"/>
    </source>
</evidence>
<dbReference type="EMBL" id="BARU01006765">
    <property type="protein sequence ID" value="GAH36595.1"/>
    <property type="molecule type" value="Genomic_DNA"/>
</dbReference>
<proteinExistence type="predicted"/>
<organism evidence="2">
    <name type="scientific">marine sediment metagenome</name>
    <dbReference type="NCBI Taxonomy" id="412755"/>
    <lineage>
        <taxon>unclassified sequences</taxon>
        <taxon>metagenomes</taxon>
        <taxon>ecological metagenomes</taxon>
    </lineage>
</organism>
<keyword evidence="1" id="KW-1133">Transmembrane helix</keyword>
<gene>
    <name evidence="2" type="ORF">S03H2_13329</name>
</gene>
<dbReference type="SUPFAM" id="SSF53448">
    <property type="entry name" value="Nucleotide-diphospho-sugar transferases"/>
    <property type="match status" value="1"/>
</dbReference>